<dbReference type="RefSeq" id="WP_279931890.1">
    <property type="nucleotide sequence ID" value="NZ_JARWBG010000047.1"/>
</dbReference>
<sequence length="153" mass="16933">MYDLGYTPTTLAVDELRSRTRSVSSQIHDVIGIKGGKTTEPGPGISTCEEDPEHLFTSRHPWSVYQVSQDELKQGFQRLRENLPKNGWKIVEYGPNNSKAKTLELTADSEKDRYSINATLNVGGPADEAPRITVYVVSGCFRAPEGTDLNGVY</sequence>
<keyword evidence="2" id="KW-1185">Reference proteome</keyword>
<name>A0ABT6HVK5_9ACTN</name>
<organism evidence="1 2">
    <name type="scientific">Streptomyces chengmaiensis</name>
    <dbReference type="NCBI Taxonomy" id="3040919"/>
    <lineage>
        <taxon>Bacteria</taxon>
        <taxon>Bacillati</taxon>
        <taxon>Actinomycetota</taxon>
        <taxon>Actinomycetes</taxon>
        <taxon>Kitasatosporales</taxon>
        <taxon>Streptomycetaceae</taxon>
        <taxon>Streptomyces</taxon>
    </lineage>
</organism>
<gene>
    <name evidence="1" type="ORF">QCN29_29015</name>
</gene>
<protein>
    <submittedName>
        <fullName evidence="1">Uncharacterized protein</fullName>
    </submittedName>
</protein>
<dbReference type="EMBL" id="JARWBG010000047">
    <property type="protein sequence ID" value="MDH2392751.1"/>
    <property type="molecule type" value="Genomic_DNA"/>
</dbReference>
<evidence type="ECO:0000313" key="2">
    <source>
        <dbReference type="Proteomes" id="UP001223144"/>
    </source>
</evidence>
<proteinExistence type="predicted"/>
<dbReference type="Proteomes" id="UP001223144">
    <property type="component" value="Unassembled WGS sequence"/>
</dbReference>
<accession>A0ABT6HVK5</accession>
<reference evidence="1 2" key="1">
    <citation type="submission" date="2023-04" db="EMBL/GenBank/DDBJ databases">
        <title>Streptomyces chengmaiensis sp. nov. isolated from the stem of mangrove plant in Hainan.</title>
        <authorList>
            <person name="Huang X."/>
            <person name="Zhou S."/>
            <person name="Chu X."/>
            <person name="Xie Y."/>
            <person name="Lin Y."/>
        </authorList>
    </citation>
    <scope>NUCLEOTIDE SEQUENCE [LARGE SCALE GENOMIC DNA]</scope>
    <source>
        <strain evidence="1 2">HNM0663</strain>
    </source>
</reference>
<evidence type="ECO:0000313" key="1">
    <source>
        <dbReference type="EMBL" id="MDH2392751.1"/>
    </source>
</evidence>
<comment type="caution">
    <text evidence="1">The sequence shown here is derived from an EMBL/GenBank/DDBJ whole genome shotgun (WGS) entry which is preliminary data.</text>
</comment>